<proteinExistence type="predicted"/>
<keyword evidence="6" id="KW-0418">Kinase</keyword>
<dbReference type="Proteomes" id="UP001212981">
    <property type="component" value="Unassembled WGS sequence"/>
</dbReference>
<accession>A0AAW6CV03</accession>
<reference evidence="8" key="1">
    <citation type="submission" date="2023-01" db="EMBL/GenBank/DDBJ databases">
        <title>Human gut microbiome strain richness.</title>
        <authorList>
            <person name="Chen-Liaw A."/>
        </authorList>
    </citation>
    <scope>NUCLEOTIDE SEQUENCE</scope>
    <source>
        <strain evidence="8">D8_m1001271B151109d0_201107</strain>
    </source>
</reference>
<dbReference type="PROSITE" id="PS51093">
    <property type="entry name" value="PTS_EIIA_TYPE_1"/>
    <property type="match status" value="1"/>
</dbReference>
<evidence type="ECO:0000313" key="8">
    <source>
        <dbReference type="EMBL" id="MDB7981565.1"/>
    </source>
</evidence>
<comment type="caution">
    <text evidence="8">The sequence shown here is derived from an EMBL/GenBank/DDBJ whole genome shotgun (WGS) entry which is preliminary data.</text>
</comment>
<dbReference type="SUPFAM" id="SSF51261">
    <property type="entry name" value="Duplicated hybrid motif"/>
    <property type="match status" value="1"/>
</dbReference>
<sequence>MEVLLMLIQINCPFTGETIPLEKVNDPMFANKILGDGIGIIPRENQVFSPVEGIVTMIYETKHAIGLKDNYGNEYLLHLGIDTVELEGKPFKVYVSVGDEVTCETKLVICDWKYIKKNGYDITSALINVNKKEVTEKKFGYKKKEDPIFKIKF</sequence>
<dbReference type="AlphaFoldDB" id="A0AAW6CV03"/>
<gene>
    <name evidence="8" type="ORF">PND82_01875</name>
</gene>
<evidence type="ECO:0000259" key="7">
    <source>
        <dbReference type="PROSITE" id="PS51093"/>
    </source>
</evidence>
<evidence type="ECO:0000256" key="2">
    <source>
        <dbReference type="ARBA" id="ARBA00022448"/>
    </source>
</evidence>
<keyword evidence="3 8" id="KW-0762">Sugar transport</keyword>
<dbReference type="GO" id="GO:0009401">
    <property type="term" value="P:phosphoenolpyruvate-dependent sugar phosphotransferase system"/>
    <property type="evidence" value="ECO:0007669"/>
    <property type="project" value="UniProtKB-KW"/>
</dbReference>
<evidence type="ECO:0000256" key="5">
    <source>
        <dbReference type="ARBA" id="ARBA00022683"/>
    </source>
</evidence>
<feature type="domain" description="PTS EIIA type-1" evidence="7">
    <location>
        <begin position="26"/>
        <end position="130"/>
    </location>
</feature>
<dbReference type="InterPro" id="IPR011055">
    <property type="entry name" value="Dup_hybrid_motif"/>
</dbReference>
<keyword evidence="2" id="KW-0813">Transport</keyword>
<organism evidence="8 9">
    <name type="scientific">Faecalicoccus pleomorphus</name>
    <dbReference type="NCBI Taxonomy" id="1323"/>
    <lineage>
        <taxon>Bacteria</taxon>
        <taxon>Bacillati</taxon>
        <taxon>Bacillota</taxon>
        <taxon>Erysipelotrichia</taxon>
        <taxon>Erysipelotrichales</taxon>
        <taxon>Erysipelotrichaceae</taxon>
        <taxon>Faecalicoccus</taxon>
    </lineage>
</organism>
<keyword evidence="5" id="KW-0598">Phosphotransferase system</keyword>
<dbReference type="PANTHER" id="PTHR45008">
    <property type="entry name" value="PTS SYSTEM GLUCOSE-SPECIFIC EIIA COMPONENT"/>
    <property type="match status" value="1"/>
</dbReference>
<dbReference type="Gene3D" id="2.70.70.10">
    <property type="entry name" value="Glucose Permease (Domain IIA)"/>
    <property type="match status" value="1"/>
</dbReference>
<dbReference type="FunFam" id="2.70.70.10:FF:000001">
    <property type="entry name" value="PTS system glucose-specific IIA component"/>
    <property type="match status" value="1"/>
</dbReference>
<dbReference type="Pfam" id="PF00358">
    <property type="entry name" value="PTS_EIIA_1"/>
    <property type="match status" value="1"/>
</dbReference>
<evidence type="ECO:0000256" key="6">
    <source>
        <dbReference type="ARBA" id="ARBA00022777"/>
    </source>
</evidence>
<dbReference type="NCBIfam" id="TIGR00830">
    <property type="entry name" value="PTBA"/>
    <property type="match status" value="1"/>
</dbReference>
<evidence type="ECO:0000256" key="4">
    <source>
        <dbReference type="ARBA" id="ARBA00022679"/>
    </source>
</evidence>
<evidence type="ECO:0000313" key="9">
    <source>
        <dbReference type="Proteomes" id="UP001212981"/>
    </source>
</evidence>
<dbReference type="InterPro" id="IPR050890">
    <property type="entry name" value="PTS_EIIA_component"/>
</dbReference>
<evidence type="ECO:0000256" key="3">
    <source>
        <dbReference type="ARBA" id="ARBA00022597"/>
    </source>
</evidence>
<keyword evidence="4" id="KW-0808">Transferase</keyword>
<dbReference type="PANTHER" id="PTHR45008:SF1">
    <property type="entry name" value="PTS SYSTEM GLUCOSE-SPECIFIC EIIA COMPONENT"/>
    <property type="match status" value="1"/>
</dbReference>
<name>A0AAW6CV03_9FIRM</name>
<comment type="subcellular location">
    <subcellularLocation>
        <location evidence="1">Cytoplasm</location>
    </subcellularLocation>
</comment>
<dbReference type="InterPro" id="IPR001127">
    <property type="entry name" value="PTS_EIIA_1_perm"/>
</dbReference>
<protein>
    <submittedName>
        <fullName evidence="8">PTS glucose transporter subunit IIA</fullName>
    </submittedName>
</protein>
<dbReference type="EMBL" id="JAQLXO010000001">
    <property type="protein sequence ID" value="MDB7981565.1"/>
    <property type="molecule type" value="Genomic_DNA"/>
</dbReference>
<dbReference type="GO" id="GO:0005737">
    <property type="term" value="C:cytoplasm"/>
    <property type="evidence" value="ECO:0007669"/>
    <property type="project" value="UniProtKB-SubCell"/>
</dbReference>
<evidence type="ECO:0000256" key="1">
    <source>
        <dbReference type="ARBA" id="ARBA00004496"/>
    </source>
</evidence>
<dbReference type="GO" id="GO:0016301">
    <property type="term" value="F:kinase activity"/>
    <property type="evidence" value="ECO:0007669"/>
    <property type="project" value="UniProtKB-KW"/>
</dbReference>
<dbReference type="RefSeq" id="WP_272000907.1">
    <property type="nucleotide sequence ID" value="NZ_JAQLXO010000001.1"/>
</dbReference>